<dbReference type="Proteomes" id="UP000507470">
    <property type="component" value="Unassembled WGS sequence"/>
</dbReference>
<evidence type="ECO:0000256" key="2">
    <source>
        <dbReference type="SAM" id="Coils"/>
    </source>
</evidence>
<dbReference type="GO" id="GO:0005654">
    <property type="term" value="C:nucleoplasm"/>
    <property type="evidence" value="ECO:0007669"/>
    <property type="project" value="TreeGrafter"/>
</dbReference>
<evidence type="ECO:0000259" key="4">
    <source>
        <dbReference type="PROSITE" id="PS50119"/>
    </source>
</evidence>
<reference evidence="5 6" key="1">
    <citation type="submission" date="2020-06" db="EMBL/GenBank/DDBJ databases">
        <authorList>
            <person name="Li R."/>
            <person name="Bekaert M."/>
        </authorList>
    </citation>
    <scope>NUCLEOTIDE SEQUENCE [LARGE SCALE GENOMIC DNA]</scope>
    <source>
        <strain evidence="6">wild</strain>
    </source>
</reference>
<evidence type="ECO:0000313" key="5">
    <source>
        <dbReference type="EMBL" id="CAC5424920.1"/>
    </source>
</evidence>
<accession>A0A6J8EWP0</accession>
<dbReference type="InterPro" id="IPR047153">
    <property type="entry name" value="TRIM45/56/19-like"/>
</dbReference>
<dbReference type="PROSITE" id="PS50119">
    <property type="entry name" value="ZF_BBOX"/>
    <property type="match status" value="1"/>
</dbReference>
<evidence type="ECO:0000256" key="1">
    <source>
        <dbReference type="PROSITE-ProRule" id="PRU00024"/>
    </source>
</evidence>
<gene>
    <name evidence="5" type="ORF">MCOR_56786</name>
</gene>
<keyword evidence="1" id="KW-0479">Metal-binding</keyword>
<dbReference type="InterPro" id="IPR011044">
    <property type="entry name" value="Quino_amine_DH_bsu"/>
</dbReference>
<feature type="compositionally biased region" description="Polar residues" evidence="3">
    <location>
        <begin position="278"/>
        <end position="300"/>
    </location>
</feature>
<keyword evidence="6" id="KW-1185">Reference proteome</keyword>
<dbReference type="Gene3D" id="3.30.160.60">
    <property type="entry name" value="Classic Zinc Finger"/>
    <property type="match status" value="1"/>
</dbReference>
<keyword evidence="1" id="KW-0863">Zinc-finger</keyword>
<feature type="domain" description="B box-type" evidence="4">
    <location>
        <begin position="6"/>
        <end position="53"/>
    </location>
</feature>
<protein>
    <recommendedName>
        <fullName evidence="4">B box-type domain-containing protein</fullName>
    </recommendedName>
</protein>
<dbReference type="CDD" id="cd19757">
    <property type="entry name" value="Bbox1"/>
    <property type="match status" value="1"/>
</dbReference>
<dbReference type="InterPro" id="IPR015943">
    <property type="entry name" value="WD40/YVTN_repeat-like_dom_sf"/>
</dbReference>
<dbReference type="AlphaFoldDB" id="A0A6J8EWP0"/>
<name>A0A6J8EWP0_MYTCO</name>
<dbReference type="Gene3D" id="2.130.10.10">
    <property type="entry name" value="YVTN repeat-like/Quinoprotein amine dehydrogenase"/>
    <property type="match status" value="1"/>
</dbReference>
<organism evidence="5 6">
    <name type="scientific">Mytilus coruscus</name>
    <name type="common">Sea mussel</name>
    <dbReference type="NCBI Taxonomy" id="42192"/>
    <lineage>
        <taxon>Eukaryota</taxon>
        <taxon>Metazoa</taxon>
        <taxon>Spiralia</taxon>
        <taxon>Lophotrochozoa</taxon>
        <taxon>Mollusca</taxon>
        <taxon>Bivalvia</taxon>
        <taxon>Autobranchia</taxon>
        <taxon>Pteriomorphia</taxon>
        <taxon>Mytilida</taxon>
        <taxon>Mytiloidea</taxon>
        <taxon>Mytilidae</taxon>
        <taxon>Mytilinae</taxon>
        <taxon>Mytilus</taxon>
    </lineage>
</organism>
<dbReference type="SUPFAM" id="SSF57845">
    <property type="entry name" value="B-box zinc-binding domain"/>
    <property type="match status" value="1"/>
</dbReference>
<keyword evidence="1" id="KW-0862">Zinc</keyword>
<dbReference type="InterPro" id="IPR000315">
    <property type="entry name" value="Znf_B-box"/>
</dbReference>
<dbReference type="PANTHER" id="PTHR25462">
    <property type="entry name" value="BONUS, ISOFORM C-RELATED"/>
    <property type="match status" value="1"/>
</dbReference>
<evidence type="ECO:0000313" key="6">
    <source>
        <dbReference type="Proteomes" id="UP000507470"/>
    </source>
</evidence>
<feature type="coiled-coil region" evidence="2">
    <location>
        <begin position="141"/>
        <end position="215"/>
    </location>
</feature>
<keyword evidence="2" id="KW-0175">Coiled coil</keyword>
<dbReference type="EMBL" id="CACVKT020010115">
    <property type="protein sequence ID" value="CAC5424920.1"/>
    <property type="molecule type" value="Genomic_DNA"/>
</dbReference>
<evidence type="ECO:0000256" key="3">
    <source>
        <dbReference type="SAM" id="MobiDB-lite"/>
    </source>
</evidence>
<feature type="region of interest" description="Disordered" evidence="3">
    <location>
        <begin position="276"/>
        <end position="300"/>
    </location>
</feature>
<dbReference type="SUPFAM" id="SSF50969">
    <property type="entry name" value="YVTN repeat-like/Quinoprotein amine dehydrogenase"/>
    <property type="match status" value="1"/>
</dbReference>
<dbReference type="PANTHER" id="PTHR25462:SF296">
    <property type="entry name" value="MEIOTIC P26, ISOFORM F"/>
    <property type="match status" value="1"/>
</dbReference>
<dbReference type="GO" id="GO:0008270">
    <property type="term" value="F:zinc ion binding"/>
    <property type="evidence" value="ECO:0007669"/>
    <property type="project" value="UniProtKB-KW"/>
</dbReference>
<proteinExistence type="predicted"/>
<sequence length="564" mass="63365">MKPEDVNCSLCETRHTIKIAEAWCSMCQKGFCNKCRYNHLSNRKNRGHKFITVEKYQKQTAPESAICKTHENKSHYYCKSHDEVVCVVCSPDTHKACAAFSTLHAAAKELKLSTVTMEFDKSIKAMAGNIQKVIVNRTKNLTSMKDRKTKIEDEITSIRNNINDKLNKVQDELLQDLQKTYQKQKHEIEECLKTLDKSKKEMQNLKEQSGMLSQSPSTSVHNFLKTLQMRTKFKEQETAVTDAIKNTKPTTLVLKHAPGLQAFYDEVMVFGNIEVQKGSPNKKTPEQQTKTKNGPKSNTKSLVKLKVELRESIKKPSGNQGFIKNCVFKSDGQMVFTEPENKMLVVYDKKGSFVSSITVPGHPFDIAAINYCTVAITFEKQNSIQILDTTYHKVSKTIHAKNMCRGISYMNGQLFVVVKDEGIMILDTLGQIKKILPINVADVRFLSASNSRLCFTNENTREVSCCDLRGKIIWTFKEKSVECPQGITLDSVGIVFVLGSNAVDTTTECMSENSYSVVAISPDGSGSKVILKRPGRPSGVDYDKKHKRLVLYNLDGSADLYAVS</sequence>
<dbReference type="OrthoDB" id="6052932at2759"/>
<dbReference type="GO" id="GO:0061630">
    <property type="term" value="F:ubiquitin protein ligase activity"/>
    <property type="evidence" value="ECO:0007669"/>
    <property type="project" value="TreeGrafter"/>
</dbReference>